<evidence type="ECO:0000256" key="12">
    <source>
        <dbReference type="ARBA" id="ARBA00023303"/>
    </source>
</evidence>
<organism evidence="14 15">
    <name type="scientific">Chionoecetes opilio</name>
    <name type="common">Atlantic snow crab</name>
    <name type="synonym">Cancer opilio</name>
    <dbReference type="NCBI Taxonomy" id="41210"/>
    <lineage>
        <taxon>Eukaryota</taxon>
        <taxon>Metazoa</taxon>
        <taxon>Ecdysozoa</taxon>
        <taxon>Arthropoda</taxon>
        <taxon>Crustacea</taxon>
        <taxon>Multicrustacea</taxon>
        <taxon>Malacostraca</taxon>
        <taxon>Eumalacostraca</taxon>
        <taxon>Eucarida</taxon>
        <taxon>Decapoda</taxon>
        <taxon>Pleocyemata</taxon>
        <taxon>Brachyura</taxon>
        <taxon>Eubrachyura</taxon>
        <taxon>Majoidea</taxon>
        <taxon>Majidae</taxon>
        <taxon>Chionoecetes</taxon>
    </lineage>
</organism>
<feature type="compositionally biased region" description="Polar residues" evidence="13">
    <location>
        <begin position="17"/>
        <end position="26"/>
    </location>
</feature>
<dbReference type="PROSITE" id="PS51450">
    <property type="entry name" value="LRR"/>
    <property type="match status" value="1"/>
</dbReference>
<reference evidence="14" key="1">
    <citation type="submission" date="2020-07" db="EMBL/GenBank/DDBJ databases">
        <title>The High-quality genome of the commercially important snow crab, Chionoecetes opilio.</title>
        <authorList>
            <person name="Jeong J.-H."/>
            <person name="Ryu S."/>
        </authorList>
    </citation>
    <scope>NUCLEOTIDE SEQUENCE</scope>
    <source>
        <strain evidence="14">MADBK_172401_WGS</strain>
        <tissue evidence="14">Digestive gland</tissue>
    </source>
</reference>
<dbReference type="InterPro" id="IPR001611">
    <property type="entry name" value="Leu-rich_rpt"/>
</dbReference>
<evidence type="ECO:0000256" key="1">
    <source>
        <dbReference type="ARBA" id="ARBA00004162"/>
    </source>
</evidence>
<keyword evidence="10" id="KW-0472">Membrane</keyword>
<keyword evidence="9" id="KW-0406">Ion transport</keyword>
<keyword evidence="2" id="KW-0813">Transport</keyword>
<sequence length="192" mass="21130">MTPRVHLYPGLQDPRGNESNATSTIPKQDPRDAAMRASGGAHAASSTSVLATCSQPVLPTLSGHNSSQLARQPSTRTSRPLKGDADLLLLPPDTVWAATRGWEGLGNGLSSRPPETSERNAEKSFVVLFNFVSLVNNHVLPPPRLLNNNHITRLHNTSFAGLDSLRYLYLYKNRIRTIEKNVFKNLNNLEQL</sequence>
<evidence type="ECO:0000313" key="15">
    <source>
        <dbReference type="Proteomes" id="UP000770661"/>
    </source>
</evidence>
<evidence type="ECO:0000256" key="7">
    <source>
        <dbReference type="ARBA" id="ARBA00022737"/>
    </source>
</evidence>
<evidence type="ECO:0000256" key="11">
    <source>
        <dbReference type="ARBA" id="ARBA00023157"/>
    </source>
</evidence>
<dbReference type="InterPro" id="IPR032675">
    <property type="entry name" value="LRR_dom_sf"/>
</dbReference>
<dbReference type="EMBL" id="JACEEZ010008559">
    <property type="protein sequence ID" value="KAG0723196.1"/>
    <property type="molecule type" value="Genomic_DNA"/>
</dbReference>
<feature type="region of interest" description="Disordered" evidence="13">
    <location>
        <begin position="1"/>
        <end position="46"/>
    </location>
</feature>
<evidence type="ECO:0000256" key="6">
    <source>
        <dbReference type="ARBA" id="ARBA00022729"/>
    </source>
</evidence>
<keyword evidence="5" id="KW-0812">Transmembrane</keyword>
<accession>A0A8J5CWB1</accession>
<evidence type="ECO:0000256" key="2">
    <source>
        <dbReference type="ARBA" id="ARBA00022448"/>
    </source>
</evidence>
<dbReference type="GO" id="GO:0005886">
    <property type="term" value="C:plasma membrane"/>
    <property type="evidence" value="ECO:0007669"/>
    <property type="project" value="UniProtKB-SubCell"/>
</dbReference>
<feature type="compositionally biased region" description="Low complexity" evidence="13">
    <location>
        <begin position="35"/>
        <end position="46"/>
    </location>
</feature>
<evidence type="ECO:0000256" key="4">
    <source>
        <dbReference type="ARBA" id="ARBA00022614"/>
    </source>
</evidence>
<evidence type="ECO:0000256" key="13">
    <source>
        <dbReference type="SAM" id="MobiDB-lite"/>
    </source>
</evidence>
<dbReference type="PANTHER" id="PTHR46473">
    <property type="entry name" value="GH08155P"/>
    <property type="match status" value="1"/>
</dbReference>
<evidence type="ECO:0000313" key="14">
    <source>
        <dbReference type="EMBL" id="KAG0723196.1"/>
    </source>
</evidence>
<comment type="subcellular location">
    <subcellularLocation>
        <location evidence="1">Cell membrane</location>
        <topology evidence="1">Single-pass membrane protein</topology>
    </subcellularLocation>
</comment>
<feature type="region of interest" description="Disordered" evidence="13">
    <location>
        <begin position="61"/>
        <end position="84"/>
    </location>
</feature>
<proteinExistence type="predicted"/>
<comment type="caution">
    <text evidence="14">The sequence shown here is derived from an EMBL/GenBank/DDBJ whole genome shotgun (WGS) entry which is preliminary data.</text>
</comment>
<gene>
    <name evidence="14" type="primary">SLIT2</name>
    <name evidence="14" type="ORF">GWK47_005675</name>
</gene>
<dbReference type="SMART" id="SM00369">
    <property type="entry name" value="LRR_TYP"/>
    <property type="match status" value="2"/>
</dbReference>
<keyword evidence="4" id="KW-0433">Leucine-rich repeat</keyword>
<evidence type="ECO:0000256" key="3">
    <source>
        <dbReference type="ARBA" id="ARBA00022475"/>
    </source>
</evidence>
<keyword evidence="11" id="KW-1015">Disulfide bond</keyword>
<evidence type="ECO:0000256" key="5">
    <source>
        <dbReference type="ARBA" id="ARBA00022692"/>
    </source>
</evidence>
<dbReference type="AlphaFoldDB" id="A0A8J5CWB1"/>
<dbReference type="GO" id="GO:0034220">
    <property type="term" value="P:monoatomic ion transmembrane transport"/>
    <property type="evidence" value="ECO:0007669"/>
    <property type="project" value="UniProtKB-KW"/>
</dbReference>
<keyword evidence="7" id="KW-0677">Repeat</keyword>
<dbReference type="SUPFAM" id="SSF52058">
    <property type="entry name" value="L domain-like"/>
    <property type="match status" value="1"/>
</dbReference>
<dbReference type="Pfam" id="PF13855">
    <property type="entry name" value="LRR_8"/>
    <property type="match status" value="1"/>
</dbReference>
<dbReference type="InterPro" id="IPR003591">
    <property type="entry name" value="Leu-rich_rpt_typical-subtyp"/>
</dbReference>
<dbReference type="InterPro" id="IPR051432">
    <property type="entry name" value="KCNMA1_auxiliary"/>
</dbReference>
<dbReference type="Gene3D" id="3.80.10.10">
    <property type="entry name" value="Ribonuclease Inhibitor"/>
    <property type="match status" value="1"/>
</dbReference>
<evidence type="ECO:0000256" key="9">
    <source>
        <dbReference type="ARBA" id="ARBA00023065"/>
    </source>
</evidence>
<keyword evidence="6" id="KW-0732">Signal</keyword>
<feature type="compositionally biased region" description="Polar residues" evidence="13">
    <location>
        <begin position="61"/>
        <end position="78"/>
    </location>
</feature>
<evidence type="ECO:0000256" key="10">
    <source>
        <dbReference type="ARBA" id="ARBA00023136"/>
    </source>
</evidence>
<dbReference type="Proteomes" id="UP000770661">
    <property type="component" value="Unassembled WGS sequence"/>
</dbReference>
<dbReference type="PANTHER" id="PTHR46473:SF10">
    <property type="entry name" value="LD45603P-RELATED"/>
    <property type="match status" value="1"/>
</dbReference>
<keyword evidence="8" id="KW-1133">Transmembrane helix</keyword>
<dbReference type="OrthoDB" id="676979at2759"/>
<evidence type="ECO:0000256" key="8">
    <source>
        <dbReference type="ARBA" id="ARBA00022989"/>
    </source>
</evidence>
<name>A0A8J5CWB1_CHIOP</name>
<keyword evidence="15" id="KW-1185">Reference proteome</keyword>
<keyword evidence="12" id="KW-0407">Ion channel</keyword>
<protein>
    <submittedName>
        <fullName evidence="14">Slit 2 protein</fullName>
    </submittedName>
</protein>
<keyword evidence="3" id="KW-1003">Cell membrane</keyword>